<feature type="region of interest" description="Disordered" evidence="1">
    <location>
        <begin position="977"/>
        <end position="1014"/>
    </location>
</feature>
<feature type="region of interest" description="Disordered" evidence="1">
    <location>
        <begin position="316"/>
        <end position="337"/>
    </location>
</feature>
<feature type="compositionally biased region" description="Polar residues" evidence="1">
    <location>
        <begin position="659"/>
        <end position="669"/>
    </location>
</feature>
<name>A0A811P2P2_9POAL</name>
<evidence type="ECO:0000313" key="4">
    <source>
        <dbReference type="Proteomes" id="UP000604825"/>
    </source>
</evidence>
<proteinExistence type="predicted"/>
<keyword evidence="2" id="KW-1133">Transmembrane helix</keyword>
<protein>
    <submittedName>
        <fullName evidence="3">Uncharacterized protein</fullName>
    </submittedName>
</protein>
<reference evidence="3" key="1">
    <citation type="submission" date="2020-10" db="EMBL/GenBank/DDBJ databases">
        <authorList>
            <person name="Han B."/>
            <person name="Lu T."/>
            <person name="Zhao Q."/>
            <person name="Huang X."/>
            <person name="Zhao Y."/>
        </authorList>
    </citation>
    <scope>NUCLEOTIDE SEQUENCE</scope>
</reference>
<feature type="region of interest" description="Disordered" evidence="1">
    <location>
        <begin position="145"/>
        <end position="172"/>
    </location>
</feature>
<evidence type="ECO:0000313" key="3">
    <source>
        <dbReference type="EMBL" id="CAD6236284.1"/>
    </source>
</evidence>
<feature type="compositionally biased region" description="Basic and acidic residues" evidence="1">
    <location>
        <begin position="426"/>
        <end position="440"/>
    </location>
</feature>
<comment type="caution">
    <text evidence="3">The sequence shown here is derived from an EMBL/GenBank/DDBJ whole genome shotgun (WGS) entry which is preliminary data.</text>
</comment>
<evidence type="ECO:0000256" key="2">
    <source>
        <dbReference type="SAM" id="Phobius"/>
    </source>
</evidence>
<feature type="compositionally biased region" description="Polar residues" evidence="1">
    <location>
        <begin position="153"/>
        <end position="165"/>
    </location>
</feature>
<feature type="compositionally biased region" description="Low complexity" evidence="1">
    <location>
        <begin position="379"/>
        <end position="389"/>
    </location>
</feature>
<feature type="compositionally biased region" description="Basic and acidic residues" evidence="1">
    <location>
        <begin position="675"/>
        <end position="687"/>
    </location>
</feature>
<keyword evidence="2" id="KW-0812">Transmembrane</keyword>
<gene>
    <name evidence="3" type="ORF">NCGR_LOCUS24244</name>
</gene>
<dbReference type="Proteomes" id="UP000604825">
    <property type="component" value="Unassembled WGS sequence"/>
</dbReference>
<keyword evidence="2" id="KW-0472">Membrane</keyword>
<organism evidence="3 4">
    <name type="scientific">Miscanthus lutarioriparius</name>
    <dbReference type="NCBI Taxonomy" id="422564"/>
    <lineage>
        <taxon>Eukaryota</taxon>
        <taxon>Viridiplantae</taxon>
        <taxon>Streptophyta</taxon>
        <taxon>Embryophyta</taxon>
        <taxon>Tracheophyta</taxon>
        <taxon>Spermatophyta</taxon>
        <taxon>Magnoliopsida</taxon>
        <taxon>Liliopsida</taxon>
        <taxon>Poales</taxon>
        <taxon>Poaceae</taxon>
        <taxon>PACMAD clade</taxon>
        <taxon>Panicoideae</taxon>
        <taxon>Andropogonodae</taxon>
        <taxon>Andropogoneae</taxon>
        <taxon>Saccharinae</taxon>
        <taxon>Miscanthus</taxon>
    </lineage>
</organism>
<dbReference type="AlphaFoldDB" id="A0A811P2P2"/>
<feature type="region of interest" description="Disordered" evidence="1">
    <location>
        <begin position="651"/>
        <end position="708"/>
    </location>
</feature>
<feature type="compositionally biased region" description="Acidic residues" evidence="1">
    <location>
        <begin position="441"/>
        <end position="452"/>
    </location>
</feature>
<feature type="compositionally biased region" description="Basic and acidic residues" evidence="1">
    <location>
        <begin position="453"/>
        <end position="464"/>
    </location>
</feature>
<accession>A0A811P2P2</accession>
<dbReference type="PANTHER" id="PTHR33870:SF4">
    <property type="entry name" value="CARDIOMYOPATHY-ASSOCIATED PROTEIN"/>
    <property type="match status" value="1"/>
</dbReference>
<feature type="transmembrane region" description="Helical" evidence="2">
    <location>
        <begin position="88"/>
        <end position="106"/>
    </location>
</feature>
<feature type="transmembrane region" description="Helical" evidence="2">
    <location>
        <begin position="113"/>
        <end position="136"/>
    </location>
</feature>
<dbReference type="OrthoDB" id="1908091at2759"/>
<feature type="compositionally biased region" description="Polar residues" evidence="1">
    <location>
        <begin position="977"/>
        <end position="997"/>
    </location>
</feature>
<sequence length="1268" mass="138721">MKPLGLWAASLHRAVPSYTGGWRLCTTLVPSGVPAGPPPPPRRVPPPGRAICLCWRLRGLHAMALEAKQAALCFKKVLRLSVRKSYRFVSEHPILFGLGVLLYLLYRSSPRLFVFLLSSSPVIICTALLLGILLSYGEINLPEASEDHKGTPEVSTSKVGNSSSDTHFEENQRPSVLEFRENASNFKERENKQTVSFRERASEHVDLDDYVPLLKRADEEDERGDRCNIPRTPTPFPSMVNLCQESGIGEDITFTKKRQLEGPFFIQDMADCQTSLFDEACLSGLNDKDAPFGLFSSSDNVNKHAEMEENLVFADSGASKERAISEEKQTEELAGTSEQAASVLIHQLEKNGELNVDTSNVVEDNLLDSSHGSPWARVSSQDGSSGFDSDQAESSSPDASMTDIGPVLDEIDPLLGADSNRPSPIPKDDSDTDSHVSEDHQIDDDSNDEGDDIDAKDNVEGKKKNDGKEAAFLWTADDEKNLMDLGYSEMERNRRLEILMARRRSRKNIKSEIDNNLTDVDSNGAGRSLDDLSRFRAHVPLIAVPRRNPFDLPYDSEEAAIPGSAPSILHARKNSFDLPLEQSNDSVVVPAPDSLNSGEPVMSPRCDTIFRRHESFNFGRIDAIQEKRFSRLKPYFVAETVEWNASNFQRQFSDKSESKMSSVTESDIASSVADQEDHKDHDEKDLADVGSECSDGINSIDVEQDNSDIDDREIALQHFVFERSQEREAHLASTKGKGHEEDYTPKSAGSSTMPFHAVPDLLSWEDGDGSNSLGAKPSFQLNTEVKCSEWVSSSRPPVEGESHSGDLPEYLDTEVASSSNTVVLGASNTAEKGGNVDLMSYSNNEMPLDNLIHGSMEHFDVGSDGTLSSEVVSSYPQANDVIQSPSSEHEEILNPFVLMAAEPKKVDISDMYGEATAGYILDSDDEADKIYPEPMEGSGIDESFLSELDAVGDFGVEPMRLDQQVTDQASHDDIHTNSVAADSVISPQTSDNVSLTMSEVGAEDSREQSSLVDDLNGPEFGWSFGASHDDPEQTVYNPRRRILEASPFEAMNMELKPPHDESEVPADDTPSPATLAAGSSEPEVTINGLVTSTTDPEITVLDAKSLEDIETAFKLVSDGVVSEATMDTEALQISGADAADPKGAAGELHVIDAKSVDDMHAAFQKHFDAIVNSCFEENEDKYGHVETAESTKADELTEAIHNESQHNLGDAREALPVEGTSNMSTSEAESHDDIDAASNKVFHSCAKSTAQAVELEVSHEREEESEHQ</sequence>
<dbReference type="PANTHER" id="PTHR33870">
    <property type="entry name" value="CARDIOMYOPATHY-ASSOCIATED PROTEIN"/>
    <property type="match status" value="1"/>
</dbReference>
<keyword evidence="4" id="KW-1185">Reference proteome</keyword>
<feature type="region of interest" description="Disordered" evidence="1">
    <location>
        <begin position="1055"/>
        <end position="1084"/>
    </location>
</feature>
<feature type="region of interest" description="Disordered" evidence="1">
    <location>
        <begin position="726"/>
        <end position="754"/>
    </location>
</feature>
<dbReference type="EMBL" id="CAJGYO010000006">
    <property type="protein sequence ID" value="CAD6236284.1"/>
    <property type="molecule type" value="Genomic_DNA"/>
</dbReference>
<evidence type="ECO:0000256" key="1">
    <source>
        <dbReference type="SAM" id="MobiDB-lite"/>
    </source>
</evidence>
<feature type="compositionally biased region" description="Basic and acidic residues" evidence="1">
    <location>
        <begin position="318"/>
        <end position="331"/>
    </location>
</feature>
<feature type="region of interest" description="Disordered" evidence="1">
    <location>
        <begin position="365"/>
        <end position="464"/>
    </location>
</feature>